<dbReference type="Proteomes" id="UP000654993">
    <property type="component" value="Unassembled WGS sequence"/>
</dbReference>
<dbReference type="EMBL" id="BMAQ01000009">
    <property type="protein sequence ID" value="GFR38011.1"/>
    <property type="molecule type" value="Genomic_DNA"/>
</dbReference>
<name>A0A916QGC3_9BACL</name>
<dbReference type="InterPro" id="IPR053749">
    <property type="entry name" value="TA_system-associated_sf"/>
</dbReference>
<proteinExistence type="predicted"/>
<keyword evidence="3" id="KW-1185">Reference proteome</keyword>
<comment type="caution">
    <text evidence="2">The sequence shown here is derived from an EMBL/GenBank/DDBJ whole genome shotgun (WGS) entry which is preliminary data.</text>
</comment>
<sequence length="358" mass="39290">MQVNNPNADNDSGEGVIEASEPRGPELAAHVPLQRLDGTTAEAPAQVIVNEAIGYYIYILPGYRSEVNPDTGTLTLQTADGSGQAVIEALPVQADLQQAADELQSLLQRIDENMLQITEYKKFSFWEDAYIYRAYRAGERLTAILKEIHGIPLRISVSEPPEVSALNTIMAMISTIHTEDYDKLLAIDERAAQERILQAVQLQKTIIEQFSDDESEAEERNAGNTESLPPADSGPAILTLSELITRDDELTAYMETVYTPDAARTAVQLLGIRNTAEGIQAAAPAQEAVSLIWEEAEINLISGSDTDKRYLVRVPVDAEGTSLLREIEFRKLNAGWRIHTPLDLHTVLPPAESTAAAR</sequence>
<dbReference type="Gene3D" id="3.10.450.420">
    <property type="match status" value="1"/>
</dbReference>
<reference evidence="2" key="1">
    <citation type="submission" date="2020-08" db="EMBL/GenBank/DDBJ databases">
        <authorList>
            <person name="Uke A."/>
            <person name="Chhe C."/>
            <person name="Baramee S."/>
            <person name="Kosugi A."/>
        </authorList>
    </citation>
    <scope>NUCLEOTIDE SEQUENCE</scope>
    <source>
        <strain evidence="2">DA-C8</strain>
    </source>
</reference>
<gene>
    <name evidence="2" type="ORF">PRECH8_13070</name>
</gene>
<accession>A0A916QGC3</accession>
<evidence type="ECO:0000256" key="1">
    <source>
        <dbReference type="SAM" id="MobiDB-lite"/>
    </source>
</evidence>
<dbReference type="InterPro" id="IPR031841">
    <property type="entry name" value="Endopep_inhib"/>
</dbReference>
<organism evidence="2 3">
    <name type="scientific">Insulibacter thermoxylanivorax</name>
    <dbReference type="NCBI Taxonomy" id="2749268"/>
    <lineage>
        <taxon>Bacteria</taxon>
        <taxon>Bacillati</taxon>
        <taxon>Bacillota</taxon>
        <taxon>Bacilli</taxon>
        <taxon>Bacillales</taxon>
        <taxon>Paenibacillaceae</taxon>
        <taxon>Insulibacter</taxon>
    </lineage>
</organism>
<evidence type="ECO:0000313" key="3">
    <source>
        <dbReference type="Proteomes" id="UP000654993"/>
    </source>
</evidence>
<feature type="region of interest" description="Disordered" evidence="1">
    <location>
        <begin position="212"/>
        <end position="235"/>
    </location>
</feature>
<reference evidence="2" key="2">
    <citation type="journal article" date="2021" name="Data Brief">
        <title>Draft genome sequence data of the facultative, thermophilic, xylanolytic bacterium Paenibacillus sp. strain DA-C8.</title>
        <authorList>
            <person name="Chhe C."/>
            <person name="Uke A."/>
            <person name="Baramee S."/>
            <person name="Ungkulpasvich U."/>
            <person name="Tachaapaikoon C."/>
            <person name="Pason P."/>
            <person name="Waeonukul R."/>
            <person name="Ratanakhanokchai K."/>
            <person name="Kosugi A."/>
        </authorList>
    </citation>
    <scope>NUCLEOTIDE SEQUENCE</scope>
    <source>
        <strain evidence="2">DA-C8</strain>
    </source>
</reference>
<protein>
    <submittedName>
        <fullName evidence="2">Uncharacterized protein</fullName>
    </submittedName>
</protein>
<dbReference type="AlphaFoldDB" id="A0A916QGC3"/>
<dbReference type="Pfam" id="PF16800">
    <property type="entry name" value="Endopep_inhib"/>
    <property type="match status" value="1"/>
</dbReference>
<evidence type="ECO:0000313" key="2">
    <source>
        <dbReference type="EMBL" id="GFR38011.1"/>
    </source>
</evidence>